<feature type="region of interest" description="Disordered" evidence="5">
    <location>
        <begin position="228"/>
        <end position="371"/>
    </location>
</feature>
<dbReference type="Pfam" id="PF00612">
    <property type="entry name" value="IQ"/>
    <property type="match status" value="9"/>
</dbReference>
<dbReference type="Proteomes" id="UP000693970">
    <property type="component" value="Unassembled WGS sequence"/>
</dbReference>
<dbReference type="CDD" id="cd23767">
    <property type="entry name" value="IQCD"/>
    <property type="match status" value="2"/>
</dbReference>
<feature type="region of interest" description="Disordered" evidence="5">
    <location>
        <begin position="863"/>
        <end position="887"/>
    </location>
</feature>
<dbReference type="GO" id="GO:0007051">
    <property type="term" value="P:spindle organization"/>
    <property type="evidence" value="ECO:0007669"/>
    <property type="project" value="TreeGrafter"/>
</dbReference>
<dbReference type="InterPro" id="IPR051185">
    <property type="entry name" value="ASPM"/>
</dbReference>
<dbReference type="InterPro" id="IPR000048">
    <property type="entry name" value="IQ_motif_EF-hand-BS"/>
</dbReference>
<feature type="compositionally biased region" description="Basic and acidic residues" evidence="5">
    <location>
        <begin position="21"/>
        <end position="35"/>
    </location>
</feature>
<sequence>MRDVTSLYGDPEPSLMSFSRDTSREPEGLDPRDDFYSSALEPDGFRVDEKPEPVVEHQDPEEKELIRHFDDNRDDGTLGSSIDDKSPQMMNAPIDLKKLVGIPPPPPPTAPPPKRNKPIAATARQTSTFTSDTFQGGKSVSSFKENEVETSSFDKEDAVENNNIRVTVPPSPAESTDASSTRSTTSSTGPLKDRSSSTKSSASMQKARSIMKERRKLAVSLYESPHLVLEDDNAEKEEQNPDMPSFFSKSSMAMSPRDMPLSPTVRTGHTRTMHRVIAPLESPSSAATKTHSNQTIATPTKSSRPGADAVESNTPSSLADSSQAPMQQMKVASPKSPKRVKLADRSPRSQHAEKKKEKKRGFLGKLFKKRLGKDRTPAAGVNVVPEALASQPETETNRRFESTVEKVLENITPIAVEGIYGPNLLLSSKAHPTLKPALKGVEERHYQASVSVVSESPALKRDLTVVEDVHLQGSLSVLPEPVIGLKVTSQTNETSEAVESISSPQHNDLLPSSSAISEASALKIHSAFSQDPPDEEHGDPPMQTGPPLLSPANKNLRVDPTLDDDEKSRIESVRSRIAEVYEEHLHPQESTDHTIDGFPASISNDQENCFEPQDEVSLLTGPSFESFNKKKSFDPSPKNIYETQNMFCTEDRAPSLRVEIQDHSMEPAGASPTVLDSTRVDEEPRRPVFGDPVGDSPASCKEVRAPSNDPLGMSPAHVAENTKSPSEIAMAFLSDADRIEIMQLEGDVGDPPLADGYLSDDTGLEAVDVERSDMGLEAVDEERSNISGTSIMEHNEKVQSTNNNITVEEDGTRKMDTTQPAEMGIVRTKDSAPSVVCTSSEQVAQPNATTPVLTQGKIAAPYRRSTSGGVTSVRACPSGSGSSQLRRGRDTTIAIQETNPVKNDIEKAGFKSASNTPTAADKPLTISAAAFTNAKAVAYIHQLHGDPSPRHSWHVSKSKQPPSTPSTPKRPFLLKKMTKVNSKKKKGANQCVQQKKAPSPYEYCATNLHLNDLGLDESDSKKDCKDMVTPKSSSHSQGEKRLIESQSYVKKKYVNNGLGSRFQGRRPTKKNPPKPSTSSINDKIQTPDNNKVSGFSISREDALSLVVPLGKITGMAVSRGVELRRIKREKAIASGLSERVILTPRQKPTGGNRFKMIRSSENDIKDPIKRAGRRLLSKAAVPIQAAARRYLARQEALDRMWAIVQVQSIIRRWRCETNFQAHIHSAVLIQKTARGWLAREQVQDSHLNATKIQKIVRGYLAAVRVYDAIYYVCRLQALARSFLARAEIARKKEAAEVLQAFYAMVQERKRKAATDIQRIYRGYKIYKILKGHPHVVGLQTLFRGYKARKEYSASRSSACVIQKYWRSYSACMVFQMQVADIITVQSVVRRWSAIRKAELVRFSAHSEAVVRIQSAWRTYVTMKLYKQERAAVKIQSTWRGFQAYTDYIFLIVDVLVVQRKVRQWLAVKRIDSLRKDRAALVVQTAWRRHQAQRNLLYSLVHIITVQSIARRLLSKSAVALKRKEYEERMAILQKKNNAAIVIQKAWRGFWGYSHFVIVRYEISRIQALMRKRLAKRQCKLRLGCIILIQATARRFLARNAVIDMAIKDALIASKSQELRERNAANHIQFWWRIVLDWTKEKKAALTIERFFIFVKGEVDREIRKREIKRIAKEKKRKERRRQSEDNLLEKVWLNTLDENSMASSSNTSTDSFRRKSSPVTPTYQQAPVTNKGINPKLHLGGFNEPVSFQEPPTLIQHASSQDFSIVSNITNPSVFHKMSKHQLKTSQTETTEELDFDFSQSFQKEVRPRSARSEKKHRLSTEDYIRKYSGGLKTAPNRLSQSESSDHFFTESGMKRQSSNGTPTTCTQSHTQLPTPQSSSGSRLSSSKQRNASGTTISISVGTVNTPRATIDASPQVPSTPRSTTNSRSGSTPRGFPSSSNRRRESSSPRYLPPVTPTSRQKHQQHHIIRRGTSETESQTTISDTYYSISSPRRHSGGIHGRGGNNPVMIMKTYPELEDGESIQEAHEVLLLGDEYGEV</sequence>
<dbReference type="SMART" id="SM00015">
    <property type="entry name" value="IQ"/>
    <property type="match status" value="11"/>
</dbReference>
<feature type="region of interest" description="Disordered" evidence="5">
    <location>
        <begin position="1"/>
        <end position="211"/>
    </location>
</feature>
<feature type="region of interest" description="Disordered" evidence="5">
    <location>
        <begin position="1700"/>
        <end position="1731"/>
    </location>
</feature>
<feature type="compositionally biased region" description="Polar residues" evidence="5">
    <location>
        <begin position="311"/>
        <end position="326"/>
    </location>
</feature>
<protein>
    <submittedName>
        <fullName evidence="6">IQ calmodulin-binding motif-containing protein</fullName>
    </submittedName>
</protein>
<feature type="compositionally biased region" description="Pro residues" evidence="5">
    <location>
        <begin position="102"/>
        <end position="113"/>
    </location>
</feature>
<feature type="compositionally biased region" description="Polar residues" evidence="5">
    <location>
        <begin position="1080"/>
        <end position="1091"/>
    </location>
</feature>
<feature type="compositionally biased region" description="Polar residues" evidence="5">
    <location>
        <begin position="1888"/>
        <end position="1908"/>
    </location>
</feature>
<feature type="compositionally biased region" description="Polar residues" evidence="5">
    <location>
        <begin position="1855"/>
        <end position="1877"/>
    </location>
</feature>
<feature type="region of interest" description="Disordered" evidence="5">
    <location>
        <begin position="945"/>
        <end position="971"/>
    </location>
</feature>
<feature type="compositionally biased region" description="Low complexity" evidence="5">
    <location>
        <begin position="175"/>
        <end position="188"/>
    </location>
</feature>
<evidence type="ECO:0000256" key="1">
    <source>
        <dbReference type="ARBA" id="ARBA00004496"/>
    </source>
</evidence>
<dbReference type="PANTHER" id="PTHR22706:SF1">
    <property type="entry name" value="ASSEMBLY FACTOR FOR SPINDLE MICROTUBULES"/>
    <property type="match status" value="1"/>
</dbReference>
<dbReference type="GO" id="GO:0005737">
    <property type="term" value="C:cytoplasm"/>
    <property type="evidence" value="ECO:0007669"/>
    <property type="project" value="UniProtKB-SubCell"/>
</dbReference>
<feature type="compositionally biased region" description="Basic residues" evidence="5">
    <location>
        <begin position="1063"/>
        <end position="1072"/>
    </location>
</feature>
<feature type="compositionally biased region" description="Basic and acidic residues" evidence="5">
    <location>
        <begin position="341"/>
        <end position="355"/>
    </location>
</feature>
<proteinExistence type="predicted"/>
<evidence type="ECO:0000313" key="7">
    <source>
        <dbReference type="Proteomes" id="UP000693970"/>
    </source>
</evidence>
<keyword evidence="7" id="KW-1185">Reference proteome</keyword>
<accession>A0A9K3LR83</accession>
<dbReference type="GO" id="GO:0000278">
    <property type="term" value="P:mitotic cell cycle"/>
    <property type="evidence" value="ECO:0007669"/>
    <property type="project" value="TreeGrafter"/>
</dbReference>
<name>A0A9K3LR83_9STRA</name>
<evidence type="ECO:0000256" key="4">
    <source>
        <dbReference type="ARBA" id="ARBA00022860"/>
    </source>
</evidence>
<feature type="compositionally biased region" description="Basic and acidic residues" evidence="5">
    <location>
        <begin position="144"/>
        <end position="158"/>
    </location>
</feature>
<dbReference type="EMBL" id="JAGRRH010000009">
    <property type="protein sequence ID" value="KAG7365146.1"/>
    <property type="molecule type" value="Genomic_DNA"/>
</dbReference>
<evidence type="ECO:0000313" key="6">
    <source>
        <dbReference type="EMBL" id="KAG7365146.1"/>
    </source>
</evidence>
<feature type="compositionally biased region" description="Low complexity" evidence="5">
    <location>
        <begin position="958"/>
        <end position="969"/>
    </location>
</feature>
<feature type="compositionally biased region" description="Basic residues" evidence="5">
    <location>
        <begin position="356"/>
        <end position="371"/>
    </location>
</feature>
<dbReference type="PANTHER" id="PTHR22706">
    <property type="entry name" value="ASSEMBLY FACTOR FOR SPINDLE MICROTUBULES"/>
    <property type="match status" value="1"/>
</dbReference>
<feature type="compositionally biased region" description="Polar residues" evidence="5">
    <location>
        <begin position="1717"/>
        <end position="1731"/>
    </location>
</feature>
<dbReference type="OrthoDB" id="2148418at2759"/>
<evidence type="ECO:0000256" key="3">
    <source>
        <dbReference type="ARBA" id="ARBA00022737"/>
    </source>
</evidence>
<feature type="region of interest" description="Disordered" evidence="5">
    <location>
        <begin position="1988"/>
        <end position="2007"/>
    </location>
</feature>
<dbReference type="GO" id="GO:0005516">
    <property type="term" value="F:calmodulin binding"/>
    <property type="evidence" value="ECO:0007669"/>
    <property type="project" value="UniProtKB-KW"/>
</dbReference>
<feature type="compositionally biased region" description="Low complexity" evidence="5">
    <location>
        <begin position="1919"/>
        <end position="1940"/>
    </location>
</feature>
<reference evidence="6" key="1">
    <citation type="journal article" date="2021" name="Sci. Rep.">
        <title>Diploid genomic architecture of Nitzschia inconspicua, an elite biomass production diatom.</title>
        <authorList>
            <person name="Oliver A."/>
            <person name="Podell S."/>
            <person name="Pinowska A."/>
            <person name="Traller J.C."/>
            <person name="Smith S.R."/>
            <person name="McClure R."/>
            <person name="Beliaev A."/>
            <person name="Bohutskyi P."/>
            <person name="Hill E.A."/>
            <person name="Rabines A."/>
            <person name="Zheng H."/>
            <person name="Allen L.Z."/>
            <person name="Kuo A."/>
            <person name="Grigoriev I.V."/>
            <person name="Allen A.E."/>
            <person name="Hazlebeck D."/>
            <person name="Allen E.E."/>
        </authorList>
    </citation>
    <scope>NUCLEOTIDE SEQUENCE</scope>
    <source>
        <strain evidence="6">Hildebrandi</strain>
    </source>
</reference>
<dbReference type="PROSITE" id="PS50096">
    <property type="entry name" value="IQ"/>
    <property type="match status" value="6"/>
</dbReference>
<keyword evidence="4" id="KW-0112">Calmodulin-binding</keyword>
<gene>
    <name evidence="6" type="ORF">IV203_038349</name>
</gene>
<feature type="compositionally biased region" description="Low complexity" evidence="5">
    <location>
        <begin position="1878"/>
        <end position="1887"/>
    </location>
</feature>
<evidence type="ECO:0000256" key="2">
    <source>
        <dbReference type="ARBA" id="ARBA00022490"/>
    </source>
</evidence>
<feature type="region of interest" description="Disordered" evidence="5">
    <location>
        <begin position="1830"/>
        <end position="1980"/>
    </location>
</feature>
<feature type="region of interest" description="Disordered" evidence="5">
    <location>
        <begin position="1020"/>
        <end position="1091"/>
    </location>
</feature>
<feature type="compositionally biased region" description="Polar residues" evidence="5">
    <location>
        <begin position="282"/>
        <end position="303"/>
    </location>
</feature>
<evidence type="ECO:0000256" key="5">
    <source>
        <dbReference type="SAM" id="MobiDB-lite"/>
    </source>
</evidence>
<comment type="caution">
    <text evidence="6">The sequence shown here is derived from an EMBL/GenBank/DDBJ whole genome shotgun (WGS) entry which is preliminary data.</text>
</comment>
<feature type="region of interest" description="Disordered" evidence="5">
    <location>
        <begin position="684"/>
        <end position="714"/>
    </location>
</feature>
<feature type="compositionally biased region" description="Polar residues" evidence="5">
    <location>
        <begin position="123"/>
        <end position="143"/>
    </location>
</feature>
<dbReference type="GO" id="GO:0051295">
    <property type="term" value="P:establishment of meiotic spindle localization"/>
    <property type="evidence" value="ECO:0007669"/>
    <property type="project" value="TreeGrafter"/>
</dbReference>
<feature type="region of interest" description="Disordered" evidence="5">
    <location>
        <begin position="528"/>
        <end position="568"/>
    </location>
</feature>
<feature type="compositionally biased region" description="Basic residues" evidence="5">
    <location>
        <begin position="1960"/>
        <end position="1970"/>
    </location>
</feature>
<organism evidence="6 7">
    <name type="scientific">Nitzschia inconspicua</name>
    <dbReference type="NCBI Taxonomy" id="303405"/>
    <lineage>
        <taxon>Eukaryota</taxon>
        <taxon>Sar</taxon>
        <taxon>Stramenopiles</taxon>
        <taxon>Ochrophyta</taxon>
        <taxon>Bacillariophyta</taxon>
        <taxon>Bacillariophyceae</taxon>
        <taxon>Bacillariophycidae</taxon>
        <taxon>Bacillariales</taxon>
        <taxon>Bacillariaceae</taxon>
        <taxon>Nitzschia</taxon>
    </lineage>
</organism>
<keyword evidence="3" id="KW-0677">Repeat</keyword>
<feature type="compositionally biased region" description="Basic and acidic residues" evidence="5">
    <location>
        <begin position="43"/>
        <end position="86"/>
    </location>
</feature>
<feature type="compositionally biased region" description="Low complexity" evidence="5">
    <location>
        <begin position="1700"/>
        <end position="1710"/>
    </location>
</feature>
<dbReference type="GO" id="GO:0000922">
    <property type="term" value="C:spindle pole"/>
    <property type="evidence" value="ECO:0007669"/>
    <property type="project" value="TreeGrafter"/>
</dbReference>
<keyword evidence="2" id="KW-0963">Cytoplasm</keyword>
<reference evidence="6" key="2">
    <citation type="submission" date="2021-04" db="EMBL/GenBank/DDBJ databases">
        <authorList>
            <person name="Podell S."/>
        </authorList>
    </citation>
    <scope>NUCLEOTIDE SEQUENCE</scope>
    <source>
        <strain evidence="6">Hildebrandi</strain>
    </source>
</reference>
<comment type="subcellular location">
    <subcellularLocation>
        <location evidence="1">Cytoplasm</location>
    </subcellularLocation>
</comment>